<gene>
    <name evidence="1" type="ORF">HPT30_21360</name>
</gene>
<comment type="caution">
    <text evidence="1">The sequence shown here is derived from an EMBL/GenBank/DDBJ whole genome shotgun (WGS) entry which is preliminary data.</text>
</comment>
<protein>
    <submittedName>
        <fullName evidence="1">Uncharacterized protein</fullName>
    </submittedName>
</protein>
<reference evidence="1" key="1">
    <citation type="submission" date="2020-06" db="EMBL/GenBank/DDBJ databases">
        <title>Paenibacillus sp. nov., isolated from soil.</title>
        <authorList>
            <person name="Seo Y.L."/>
        </authorList>
    </citation>
    <scope>NUCLEOTIDE SEQUENCE [LARGE SCALE GENOMIC DNA]</scope>
    <source>
        <strain evidence="1">JW14</strain>
    </source>
</reference>
<dbReference type="EMBL" id="JABWCS010000216">
    <property type="protein sequence ID" value="NUU62901.1"/>
    <property type="molecule type" value="Genomic_DNA"/>
</dbReference>
<dbReference type="Proteomes" id="UP000564806">
    <property type="component" value="Unassembled WGS sequence"/>
</dbReference>
<evidence type="ECO:0000313" key="1">
    <source>
        <dbReference type="EMBL" id="NUU62901.1"/>
    </source>
</evidence>
<keyword evidence="2" id="KW-1185">Reference proteome</keyword>
<dbReference type="RefSeq" id="WP_175373332.1">
    <property type="nucleotide sequence ID" value="NZ_JABWCS010000216.1"/>
</dbReference>
<name>A0A850EYJ3_9BACL</name>
<dbReference type="AlphaFoldDB" id="A0A850EYJ3"/>
<evidence type="ECO:0000313" key="2">
    <source>
        <dbReference type="Proteomes" id="UP000564806"/>
    </source>
</evidence>
<organism evidence="1 2">
    <name type="scientific">Paenibacillus agri</name>
    <dbReference type="NCBI Taxonomy" id="2744309"/>
    <lineage>
        <taxon>Bacteria</taxon>
        <taxon>Bacillati</taxon>
        <taxon>Bacillota</taxon>
        <taxon>Bacilli</taxon>
        <taxon>Bacillales</taxon>
        <taxon>Paenibacillaceae</taxon>
        <taxon>Paenibacillus</taxon>
    </lineage>
</organism>
<proteinExistence type="predicted"/>
<sequence length="85" mass="10267">MFDNIDFSPGVVTYNVTQYLDQEDIFQVTFYEGYVLDVGWYRKEFAVVIIKDSDWENPLMEKRCVKLDELHRLVWECSEYVKNLE</sequence>
<accession>A0A850EYJ3</accession>